<dbReference type="PANTHER" id="PTHR11347">
    <property type="entry name" value="CYCLIC NUCLEOTIDE PHOSPHODIESTERASE"/>
    <property type="match status" value="1"/>
</dbReference>
<dbReference type="InterPro" id="IPR023174">
    <property type="entry name" value="PDEase_CS"/>
</dbReference>
<evidence type="ECO:0000256" key="2">
    <source>
        <dbReference type="ARBA" id="ARBA00022801"/>
    </source>
</evidence>
<keyword evidence="2" id="KW-0378">Hydrolase</keyword>
<dbReference type="SUPFAM" id="SSF109604">
    <property type="entry name" value="HD-domain/PDEase-like"/>
    <property type="match status" value="1"/>
</dbReference>
<gene>
    <name evidence="6" type="ORF">NP493_204g00005</name>
</gene>
<feature type="domain" description="PDEase" evidence="5">
    <location>
        <begin position="1"/>
        <end position="101"/>
    </location>
</feature>
<evidence type="ECO:0000259" key="5">
    <source>
        <dbReference type="PROSITE" id="PS51845"/>
    </source>
</evidence>
<keyword evidence="1 3" id="KW-0479">Metal-binding</keyword>
<evidence type="ECO:0000256" key="3">
    <source>
        <dbReference type="PIRSR" id="PIRSR623088-3"/>
    </source>
</evidence>
<protein>
    <recommendedName>
        <fullName evidence="5">PDEase domain-containing protein</fullName>
    </recommendedName>
</protein>
<comment type="caution">
    <text evidence="6">The sequence shown here is derived from an EMBL/GenBank/DDBJ whole genome shotgun (WGS) entry which is preliminary data.</text>
</comment>
<dbReference type="InterPro" id="IPR023088">
    <property type="entry name" value="PDEase"/>
</dbReference>
<dbReference type="PRINTS" id="PR00387">
    <property type="entry name" value="PDIESTERASE1"/>
</dbReference>
<reference evidence="6" key="1">
    <citation type="journal article" date="2023" name="Mol. Biol. Evol.">
        <title>Third-Generation Sequencing Reveals the Adaptive Role of the Epigenome in Three Deep-Sea Polychaetes.</title>
        <authorList>
            <person name="Perez M."/>
            <person name="Aroh O."/>
            <person name="Sun Y."/>
            <person name="Lan Y."/>
            <person name="Juniper S.K."/>
            <person name="Young C.R."/>
            <person name="Angers B."/>
            <person name="Qian P.Y."/>
        </authorList>
    </citation>
    <scope>NUCLEOTIDE SEQUENCE</scope>
    <source>
        <strain evidence="6">R07B-5</strain>
    </source>
</reference>
<name>A0AAD9P0Y9_RIDPI</name>
<feature type="binding site" evidence="3">
    <location>
        <position position="24"/>
    </location>
    <ligand>
        <name>Zn(2+)</name>
        <dbReference type="ChEBI" id="CHEBI:29105"/>
        <label>2</label>
    </ligand>
</feature>
<sequence>TCGLKCHLSDLECLALLVACLCHDLDHRGTNNAFQLKSGSPLMQLYGTEATLEHHHFNHAVMILNSEGHNIFGNLSSAEYTKVMPLLKHAILATDIPLHMQ</sequence>
<dbReference type="Pfam" id="PF00233">
    <property type="entry name" value="PDEase_I"/>
    <property type="match status" value="1"/>
</dbReference>
<dbReference type="Proteomes" id="UP001209878">
    <property type="component" value="Unassembled WGS sequence"/>
</dbReference>
<feature type="binding site" evidence="3">
    <location>
        <position position="24"/>
    </location>
    <ligand>
        <name>Zn(2+)</name>
        <dbReference type="ChEBI" id="CHEBI:29105"/>
        <label>1</label>
    </ligand>
</feature>
<dbReference type="GO" id="GO:0004114">
    <property type="term" value="F:3',5'-cyclic-nucleotide phosphodiesterase activity"/>
    <property type="evidence" value="ECO:0007669"/>
    <property type="project" value="InterPro"/>
</dbReference>
<evidence type="ECO:0000313" key="6">
    <source>
        <dbReference type="EMBL" id="KAK2186039.1"/>
    </source>
</evidence>
<keyword evidence="4" id="KW-0732">Signal</keyword>
<dbReference type="InterPro" id="IPR003607">
    <property type="entry name" value="HD/PDEase_dom"/>
</dbReference>
<feature type="binding site" evidence="3">
    <location>
        <position position="23"/>
    </location>
    <ligand>
        <name>Zn(2+)</name>
        <dbReference type="ChEBI" id="CHEBI:29105"/>
        <label>1</label>
    </ligand>
</feature>
<evidence type="ECO:0000313" key="7">
    <source>
        <dbReference type="Proteomes" id="UP001209878"/>
    </source>
</evidence>
<keyword evidence="7" id="KW-1185">Reference proteome</keyword>
<dbReference type="GO" id="GO:0007165">
    <property type="term" value="P:signal transduction"/>
    <property type="evidence" value="ECO:0007669"/>
    <property type="project" value="InterPro"/>
</dbReference>
<dbReference type="GO" id="GO:0046872">
    <property type="term" value="F:metal ion binding"/>
    <property type="evidence" value="ECO:0007669"/>
    <property type="project" value="UniProtKB-KW"/>
</dbReference>
<dbReference type="PROSITE" id="PS51845">
    <property type="entry name" value="PDEASE_I_2"/>
    <property type="match status" value="1"/>
</dbReference>
<evidence type="ECO:0000256" key="1">
    <source>
        <dbReference type="ARBA" id="ARBA00022723"/>
    </source>
</evidence>
<dbReference type="Gene3D" id="1.10.1300.10">
    <property type="entry name" value="3'5'-cyclic nucleotide phosphodiesterase, catalytic domain"/>
    <property type="match status" value="1"/>
</dbReference>
<dbReference type="InterPro" id="IPR002073">
    <property type="entry name" value="PDEase_catalytic_dom"/>
</dbReference>
<dbReference type="AlphaFoldDB" id="A0AAD9P0Y9"/>
<dbReference type="EMBL" id="JAODUO010000214">
    <property type="protein sequence ID" value="KAK2186039.1"/>
    <property type="molecule type" value="Genomic_DNA"/>
</dbReference>
<accession>A0AAD9P0Y9</accession>
<feature type="signal peptide" evidence="4">
    <location>
        <begin position="1"/>
        <end position="22"/>
    </location>
</feature>
<dbReference type="CDD" id="cd00077">
    <property type="entry name" value="HDc"/>
    <property type="match status" value="1"/>
</dbReference>
<proteinExistence type="predicted"/>
<evidence type="ECO:0000256" key="4">
    <source>
        <dbReference type="SAM" id="SignalP"/>
    </source>
</evidence>
<organism evidence="6 7">
    <name type="scientific">Ridgeia piscesae</name>
    <name type="common">Tubeworm</name>
    <dbReference type="NCBI Taxonomy" id="27915"/>
    <lineage>
        <taxon>Eukaryota</taxon>
        <taxon>Metazoa</taxon>
        <taxon>Spiralia</taxon>
        <taxon>Lophotrochozoa</taxon>
        <taxon>Annelida</taxon>
        <taxon>Polychaeta</taxon>
        <taxon>Sedentaria</taxon>
        <taxon>Canalipalpata</taxon>
        <taxon>Sabellida</taxon>
        <taxon>Siboglinidae</taxon>
        <taxon>Ridgeia</taxon>
    </lineage>
</organism>
<feature type="chain" id="PRO_5042057296" description="PDEase domain-containing protein" evidence="4">
    <location>
        <begin position="23"/>
        <end position="101"/>
    </location>
</feature>
<dbReference type="InterPro" id="IPR036971">
    <property type="entry name" value="PDEase_catalytic_dom_sf"/>
</dbReference>
<feature type="non-terminal residue" evidence="6">
    <location>
        <position position="1"/>
    </location>
</feature>
<dbReference type="PROSITE" id="PS00126">
    <property type="entry name" value="PDEASE_I_1"/>
    <property type="match status" value="1"/>
</dbReference>